<protein>
    <submittedName>
        <fullName evidence="2">HDC19406</fullName>
    </submittedName>
</protein>
<reference evidence="2" key="1">
    <citation type="journal article" date="2003" name="Genome Biol.">
        <title>An integrated gene annotation and transcriptional profiling approach towards the full gene content of the Drosophila genome.</title>
        <authorList>
            <person name="Hild M."/>
            <person name="Beckmann B."/>
            <person name="Haas S.A."/>
            <person name="Koch B."/>
            <person name="Solovyev V."/>
            <person name="Busold C."/>
            <person name="Fellenberg K."/>
            <person name="Boutros M."/>
            <person name="Vingron M."/>
            <person name="Sauer F."/>
            <person name="Hoheisel J.D."/>
            <person name="Paro R."/>
        </authorList>
    </citation>
    <scope>NUCLEOTIDE SEQUENCE</scope>
</reference>
<name>Q6II89_DROME</name>
<evidence type="ECO:0000256" key="1">
    <source>
        <dbReference type="SAM" id="MobiDB-lite"/>
    </source>
</evidence>
<sequence length="181" mass="20000">MATNESGGVMAKMMDPHLSQLLGKIMIKIKDRTARNAKELELHEQKSPVLSFKALRALEVVQGFGRVLGGLRASNFTGGKHQKNPNACHCQQSDTTTMRRAVGRGFNKGASQRREGSNEEEPGVAGTHFPYFPEESELKRVAVMRARKSEQKPSSCVFRRCVKEVFTSYANIAAAQVTFAD</sequence>
<accession>Q6II89</accession>
<evidence type="ECO:0000313" key="2">
    <source>
        <dbReference type="EMBL" id="DAA03377.1"/>
    </source>
</evidence>
<feature type="region of interest" description="Disordered" evidence="1">
    <location>
        <begin position="106"/>
        <end position="129"/>
    </location>
</feature>
<gene>
    <name evidence="2" type="ORF">HDC19406</name>
</gene>
<dbReference type="AlphaFoldDB" id="Q6II89"/>
<organism evidence="2">
    <name type="scientific">Drosophila melanogaster</name>
    <name type="common">Fruit fly</name>
    <dbReference type="NCBI Taxonomy" id="7227"/>
    <lineage>
        <taxon>Eukaryota</taxon>
        <taxon>Metazoa</taxon>
        <taxon>Ecdysozoa</taxon>
        <taxon>Arthropoda</taxon>
        <taxon>Hexapoda</taxon>
        <taxon>Insecta</taxon>
        <taxon>Pterygota</taxon>
        <taxon>Neoptera</taxon>
        <taxon>Endopterygota</taxon>
        <taxon>Diptera</taxon>
        <taxon>Brachycera</taxon>
        <taxon>Muscomorpha</taxon>
        <taxon>Ephydroidea</taxon>
        <taxon>Drosophilidae</taxon>
        <taxon>Drosophila</taxon>
        <taxon>Sophophora</taxon>
    </lineage>
</organism>
<proteinExistence type="predicted"/>
<dbReference type="EMBL" id="BK003177">
    <property type="protein sequence ID" value="DAA03377.1"/>
    <property type="molecule type" value="Genomic_DNA"/>
</dbReference>